<gene>
    <name evidence="2" type="ORF">A3SI_19456</name>
</gene>
<accession>I5BSN6</accession>
<reference evidence="2 3" key="1">
    <citation type="submission" date="2012-05" db="EMBL/GenBank/DDBJ databases">
        <title>Genome sequence of Nitritalea halalkaliphila LW7.</title>
        <authorList>
            <person name="Jangir P.K."/>
            <person name="Singh A."/>
            <person name="Shivaji S."/>
            <person name="Sharma R."/>
        </authorList>
    </citation>
    <scope>NUCLEOTIDE SEQUENCE [LARGE SCALE GENOMIC DNA]</scope>
    <source>
        <strain evidence="2 3">LW7</strain>
    </source>
</reference>
<feature type="transmembrane region" description="Helical" evidence="1">
    <location>
        <begin position="48"/>
        <end position="73"/>
    </location>
</feature>
<evidence type="ECO:0000313" key="3">
    <source>
        <dbReference type="Proteomes" id="UP000005551"/>
    </source>
</evidence>
<dbReference type="AlphaFoldDB" id="I5BSN6"/>
<keyword evidence="1" id="KW-1133">Transmembrane helix</keyword>
<keyword evidence="1" id="KW-0812">Transmembrane</keyword>
<proteinExistence type="predicted"/>
<evidence type="ECO:0000256" key="1">
    <source>
        <dbReference type="SAM" id="Phobius"/>
    </source>
</evidence>
<keyword evidence="3" id="KW-1185">Reference proteome</keyword>
<sequence>MKKIKKIFLNTQELKLTFFFVDRTLYFEDQGDFIINFELPRYHLITLLLIYVISFFSYNFLLISLFAFSVIIFNNN</sequence>
<name>I5BSN6_9BACT</name>
<protein>
    <submittedName>
        <fullName evidence="2">Uncharacterized protein</fullName>
    </submittedName>
</protein>
<keyword evidence="1" id="KW-0472">Membrane</keyword>
<dbReference type="Proteomes" id="UP000005551">
    <property type="component" value="Unassembled WGS sequence"/>
</dbReference>
<organism evidence="2 3">
    <name type="scientific">Nitritalea halalkaliphila LW7</name>
    <dbReference type="NCBI Taxonomy" id="1189621"/>
    <lineage>
        <taxon>Bacteria</taxon>
        <taxon>Pseudomonadati</taxon>
        <taxon>Bacteroidota</taxon>
        <taxon>Cytophagia</taxon>
        <taxon>Cytophagales</taxon>
        <taxon>Cyclobacteriaceae</taxon>
        <taxon>Nitritalea</taxon>
    </lineage>
</organism>
<comment type="caution">
    <text evidence="2">The sequence shown here is derived from an EMBL/GenBank/DDBJ whole genome shotgun (WGS) entry which is preliminary data.</text>
</comment>
<evidence type="ECO:0000313" key="2">
    <source>
        <dbReference type="EMBL" id="EIM72588.1"/>
    </source>
</evidence>
<dbReference type="EMBL" id="AJYA01000078">
    <property type="protein sequence ID" value="EIM72588.1"/>
    <property type="molecule type" value="Genomic_DNA"/>
</dbReference>